<reference evidence="1 2" key="1">
    <citation type="submission" date="2023-10" db="EMBL/GenBank/DDBJ databases">
        <title>Genome-Wide Identification Analysis in wild type Solanum Pinnatisectum Reveals Some Genes Defensing Phytophthora Infestans.</title>
        <authorList>
            <person name="Sun C."/>
        </authorList>
    </citation>
    <scope>NUCLEOTIDE SEQUENCE [LARGE SCALE GENOMIC DNA]</scope>
    <source>
        <strain evidence="1">LQN</strain>
        <tissue evidence="1">Leaf</tissue>
    </source>
</reference>
<gene>
    <name evidence="1" type="ORF">R3W88_020060</name>
</gene>
<dbReference type="PANTHER" id="PTHR48475:SF1">
    <property type="entry name" value="RNASE H TYPE-1 DOMAIN-CONTAINING PROTEIN"/>
    <property type="match status" value="1"/>
</dbReference>
<keyword evidence="2" id="KW-1185">Reference proteome</keyword>
<comment type="caution">
    <text evidence="1">The sequence shown here is derived from an EMBL/GenBank/DDBJ whole genome shotgun (WGS) entry which is preliminary data.</text>
</comment>
<organism evidence="1 2">
    <name type="scientific">Solanum pinnatisectum</name>
    <name type="common">tansyleaf nightshade</name>
    <dbReference type="NCBI Taxonomy" id="50273"/>
    <lineage>
        <taxon>Eukaryota</taxon>
        <taxon>Viridiplantae</taxon>
        <taxon>Streptophyta</taxon>
        <taxon>Embryophyta</taxon>
        <taxon>Tracheophyta</taxon>
        <taxon>Spermatophyta</taxon>
        <taxon>Magnoliopsida</taxon>
        <taxon>eudicotyledons</taxon>
        <taxon>Gunneridae</taxon>
        <taxon>Pentapetalae</taxon>
        <taxon>asterids</taxon>
        <taxon>lamiids</taxon>
        <taxon>Solanales</taxon>
        <taxon>Solanaceae</taxon>
        <taxon>Solanoideae</taxon>
        <taxon>Solaneae</taxon>
        <taxon>Solanum</taxon>
    </lineage>
</organism>
<accession>A0AAV9KLX4</accession>
<dbReference type="AlphaFoldDB" id="A0AAV9KLX4"/>
<evidence type="ECO:0000313" key="1">
    <source>
        <dbReference type="EMBL" id="KAK4714153.1"/>
    </source>
</evidence>
<dbReference type="PANTHER" id="PTHR48475">
    <property type="entry name" value="RIBONUCLEASE H"/>
    <property type="match status" value="1"/>
</dbReference>
<protein>
    <submittedName>
        <fullName evidence="1">Uncharacterized protein</fullName>
    </submittedName>
</protein>
<proteinExistence type="predicted"/>
<dbReference type="Proteomes" id="UP001311915">
    <property type="component" value="Unassembled WGS sequence"/>
</dbReference>
<sequence>MIKHPDTSYIDLLDIEVKEKSVLCSHVEAEPDDLPWYFDIKRYLETETYPENATFNQKKSICRMALNFFASGEIL</sequence>
<dbReference type="EMBL" id="JAWPEI010000010">
    <property type="protein sequence ID" value="KAK4714153.1"/>
    <property type="molecule type" value="Genomic_DNA"/>
</dbReference>
<evidence type="ECO:0000313" key="2">
    <source>
        <dbReference type="Proteomes" id="UP001311915"/>
    </source>
</evidence>
<name>A0AAV9KLX4_9SOLN</name>